<evidence type="ECO:0000256" key="2">
    <source>
        <dbReference type="SAM" id="Phobius"/>
    </source>
</evidence>
<gene>
    <name evidence="3" type="ORF">SAMN05421779_101233</name>
</gene>
<organism evidence="3 4">
    <name type="scientific">Insolitispirillum peregrinum</name>
    <dbReference type="NCBI Taxonomy" id="80876"/>
    <lineage>
        <taxon>Bacteria</taxon>
        <taxon>Pseudomonadati</taxon>
        <taxon>Pseudomonadota</taxon>
        <taxon>Alphaproteobacteria</taxon>
        <taxon>Rhodospirillales</taxon>
        <taxon>Novispirillaceae</taxon>
        <taxon>Insolitispirillum</taxon>
    </lineage>
</organism>
<dbReference type="RefSeq" id="WP_076398180.1">
    <property type="nucleotide sequence ID" value="NZ_FTOA01000001.1"/>
</dbReference>
<protein>
    <submittedName>
        <fullName evidence="3">Uncharacterized protein</fullName>
    </submittedName>
</protein>
<accession>A0A1N7IJS1</accession>
<evidence type="ECO:0000313" key="4">
    <source>
        <dbReference type="Proteomes" id="UP000185678"/>
    </source>
</evidence>
<keyword evidence="4" id="KW-1185">Reference proteome</keyword>
<proteinExistence type="predicted"/>
<name>A0A1N7IJS1_9PROT</name>
<dbReference type="EMBL" id="FTOA01000001">
    <property type="protein sequence ID" value="SIS37339.1"/>
    <property type="molecule type" value="Genomic_DNA"/>
</dbReference>
<evidence type="ECO:0000256" key="1">
    <source>
        <dbReference type="SAM" id="MobiDB-lite"/>
    </source>
</evidence>
<reference evidence="3 4" key="1">
    <citation type="submission" date="2017-01" db="EMBL/GenBank/DDBJ databases">
        <authorList>
            <person name="Mah S.A."/>
            <person name="Swanson W.J."/>
            <person name="Moy G.W."/>
            <person name="Vacquier V.D."/>
        </authorList>
    </citation>
    <scope>NUCLEOTIDE SEQUENCE [LARGE SCALE GENOMIC DNA]</scope>
    <source>
        <strain evidence="3 4">DSM 11589</strain>
    </source>
</reference>
<evidence type="ECO:0000313" key="3">
    <source>
        <dbReference type="EMBL" id="SIS37339.1"/>
    </source>
</evidence>
<dbReference type="Proteomes" id="UP000185678">
    <property type="component" value="Unassembled WGS sequence"/>
</dbReference>
<keyword evidence="2" id="KW-0472">Membrane</keyword>
<keyword evidence="2" id="KW-1133">Transmembrane helix</keyword>
<keyword evidence="2" id="KW-0812">Transmembrane</keyword>
<feature type="transmembrane region" description="Helical" evidence="2">
    <location>
        <begin position="30"/>
        <end position="53"/>
    </location>
</feature>
<dbReference type="AlphaFoldDB" id="A0A1N7IJS1"/>
<sequence length="91" mass="9885">MLMNTGLFILIWESVTVSVAATVRAFFPSFALYEMLIQAVVLLPVAVVLTIWVDRRLLQGAPPLVVTHEPHDAPVVDDPCAKRVSSPVSAS</sequence>
<feature type="region of interest" description="Disordered" evidence="1">
    <location>
        <begin position="70"/>
        <end position="91"/>
    </location>
</feature>